<feature type="transmembrane region" description="Helical" evidence="1">
    <location>
        <begin position="121"/>
        <end position="140"/>
    </location>
</feature>
<dbReference type="Proteomes" id="UP000632535">
    <property type="component" value="Unassembled WGS sequence"/>
</dbReference>
<protein>
    <recommendedName>
        <fullName evidence="2">DUF418 domain-containing protein</fullName>
    </recommendedName>
</protein>
<feature type="transmembrane region" description="Helical" evidence="1">
    <location>
        <begin position="176"/>
        <end position="193"/>
    </location>
</feature>
<name>A0ABQ2BAS6_9MICO</name>
<feature type="transmembrane region" description="Helical" evidence="1">
    <location>
        <begin position="317"/>
        <end position="336"/>
    </location>
</feature>
<feature type="transmembrane region" description="Helical" evidence="1">
    <location>
        <begin position="240"/>
        <end position="267"/>
    </location>
</feature>
<evidence type="ECO:0000313" key="4">
    <source>
        <dbReference type="Proteomes" id="UP000632535"/>
    </source>
</evidence>
<dbReference type="PANTHER" id="PTHR30590:SF2">
    <property type="entry name" value="INNER MEMBRANE PROTEIN"/>
    <property type="match status" value="1"/>
</dbReference>
<dbReference type="InterPro" id="IPR052529">
    <property type="entry name" value="Bact_Transport_Assoc"/>
</dbReference>
<evidence type="ECO:0000259" key="2">
    <source>
        <dbReference type="Pfam" id="PF04235"/>
    </source>
</evidence>
<keyword evidence="1" id="KW-0812">Transmembrane</keyword>
<feature type="transmembrane region" description="Helical" evidence="1">
    <location>
        <begin position="287"/>
        <end position="311"/>
    </location>
</feature>
<keyword evidence="1" id="KW-0472">Membrane</keyword>
<comment type="caution">
    <text evidence="3">The sequence shown here is derived from an EMBL/GenBank/DDBJ whole genome shotgun (WGS) entry which is preliminary data.</text>
</comment>
<keyword evidence="1" id="KW-1133">Transmembrane helix</keyword>
<sequence>MIALANVMIYLHDRPYGLRQHVVEDGTADNVTTALLVTFVDGRAYPLFAALFGYGLVRIADRARARGVDERGVTSVVRRRSAWLVVFGLVHALLAFSGDVLGWYGLLGVVLAARTRASDRVLLWWAAVWLVVASAVQGLLYADPRITDQRGFLWSFAIADPFEALGWRAVEWLMTPVGLLSVVSAVLVGMWAGKRRLLERPERHRPLLRRVAAWGIPLGVLGGVGTALATVRVWEPAAPVVALLAWAHVLTGVLGGLGYLAAIALVVSRHDRGPVVLALRATGERSLSAYLFQTVVFASLLPAHALALGATMGTFEAAVLAVGTWLATVLLAVLLARRGRPGPAEALLRRLRGREPGGRELRRPGA</sequence>
<proteinExistence type="predicted"/>
<reference evidence="4" key="1">
    <citation type="journal article" date="2019" name="Int. J. Syst. Evol. Microbiol.">
        <title>The Global Catalogue of Microorganisms (GCM) 10K type strain sequencing project: providing services to taxonomists for standard genome sequencing and annotation.</title>
        <authorList>
            <consortium name="The Broad Institute Genomics Platform"/>
            <consortium name="The Broad Institute Genome Sequencing Center for Infectious Disease"/>
            <person name="Wu L."/>
            <person name="Ma J."/>
        </authorList>
    </citation>
    <scope>NUCLEOTIDE SEQUENCE [LARGE SCALE GENOMIC DNA]</scope>
    <source>
        <strain evidence="4">CCM 8653</strain>
    </source>
</reference>
<accession>A0ABQ2BAS6</accession>
<gene>
    <name evidence="3" type="ORF">GCM10007368_27100</name>
</gene>
<organism evidence="3 4">
    <name type="scientific">Isoptericola cucumis</name>
    <dbReference type="NCBI Taxonomy" id="1776856"/>
    <lineage>
        <taxon>Bacteria</taxon>
        <taxon>Bacillati</taxon>
        <taxon>Actinomycetota</taxon>
        <taxon>Actinomycetes</taxon>
        <taxon>Micrococcales</taxon>
        <taxon>Promicromonosporaceae</taxon>
        <taxon>Isoptericola</taxon>
    </lineage>
</organism>
<keyword evidence="4" id="KW-1185">Reference proteome</keyword>
<dbReference type="Pfam" id="PF04235">
    <property type="entry name" value="DUF418"/>
    <property type="match status" value="1"/>
</dbReference>
<dbReference type="RefSeq" id="WP_229738027.1">
    <property type="nucleotide sequence ID" value="NZ_BMDG01000009.1"/>
</dbReference>
<evidence type="ECO:0000256" key="1">
    <source>
        <dbReference type="SAM" id="Phobius"/>
    </source>
</evidence>
<feature type="transmembrane region" description="Helical" evidence="1">
    <location>
        <begin position="214"/>
        <end position="234"/>
    </location>
</feature>
<dbReference type="EMBL" id="BMDG01000009">
    <property type="protein sequence ID" value="GGI09622.1"/>
    <property type="molecule type" value="Genomic_DNA"/>
</dbReference>
<dbReference type="PANTHER" id="PTHR30590">
    <property type="entry name" value="INNER MEMBRANE PROTEIN"/>
    <property type="match status" value="1"/>
</dbReference>
<feature type="domain" description="DUF418" evidence="2">
    <location>
        <begin position="192"/>
        <end position="351"/>
    </location>
</feature>
<evidence type="ECO:0000313" key="3">
    <source>
        <dbReference type="EMBL" id="GGI09622.1"/>
    </source>
</evidence>
<feature type="transmembrane region" description="Helical" evidence="1">
    <location>
        <begin position="82"/>
        <end position="106"/>
    </location>
</feature>
<dbReference type="InterPro" id="IPR007349">
    <property type="entry name" value="DUF418"/>
</dbReference>